<evidence type="ECO:0000313" key="2">
    <source>
        <dbReference type="Proteomes" id="UP000597444"/>
    </source>
</evidence>
<organism evidence="1 2">
    <name type="scientific">Reticulibacter mediterranei</name>
    <dbReference type="NCBI Taxonomy" id="2778369"/>
    <lineage>
        <taxon>Bacteria</taxon>
        <taxon>Bacillati</taxon>
        <taxon>Chloroflexota</taxon>
        <taxon>Ktedonobacteria</taxon>
        <taxon>Ktedonobacterales</taxon>
        <taxon>Reticulibacteraceae</taxon>
        <taxon>Reticulibacter</taxon>
    </lineage>
</organism>
<dbReference type="AlphaFoldDB" id="A0A8J3N475"/>
<dbReference type="EMBL" id="BNJK01000001">
    <property type="protein sequence ID" value="GHO93812.1"/>
    <property type="molecule type" value="Genomic_DNA"/>
</dbReference>
<evidence type="ECO:0000313" key="1">
    <source>
        <dbReference type="EMBL" id="GHO93812.1"/>
    </source>
</evidence>
<accession>A0A8J3N475</accession>
<keyword evidence="2" id="KW-1185">Reference proteome</keyword>
<reference evidence="1" key="1">
    <citation type="submission" date="2020-10" db="EMBL/GenBank/DDBJ databases">
        <title>Taxonomic study of unclassified bacteria belonging to the class Ktedonobacteria.</title>
        <authorList>
            <person name="Yabe S."/>
            <person name="Wang C.M."/>
            <person name="Zheng Y."/>
            <person name="Sakai Y."/>
            <person name="Cavaletti L."/>
            <person name="Monciardini P."/>
            <person name="Donadio S."/>
        </authorList>
    </citation>
    <scope>NUCLEOTIDE SEQUENCE</scope>
    <source>
        <strain evidence="1">ID150040</strain>
    </source>
</reference>
<sequence>MYTITIEEFIAMDDDITSATVDNSVNAAQLDSAMAFTTFYHINDYTEAGYANLPRYVATSYPLVLWAPSGLLLERCYKDESNACSISPDQFIKLVEANYIQVIGREEWFDKSWRNDHRWKDAHWLDGFDDRLVAIMRERENAPLSSRSVRIVEKEDGPAWADEYLADKSSSVVAIILNLIQEKKVPQGVQEKASGFLEKGNHREAVKIVLRDLRNHVRAKELAEAKVPFLSQKDADFFRLIEAEGKIREVRRELVVSVEMGRAIIELVERLTQPEHVISLDGFLGTNLHHELSSWFSQATDLASTFLPQDFRSSLQKLLEEYAAKGRLSESLTRRLRGQSPLFAPVVDTDALIVWLIRQVIDPDDILETSNIYVDEIPIGNGILQRAGMGNAVGRQEFPHLSSDQLQAA</sequence>
<comment type="caution">
    <text evidence="1">The sequence shown here is derived from an EMBL/GenBank/DDBJ whole genome shotgun (WGS) entry which is preliminary data.</text>
</comment>
<protein>
    <submittedName>
        <fullName evidence="1">Uncharacterized protein</fullName>
    </submittedName>
</protein>
<proteinExistence type="predicted"/>
<name>A0A8J3N475_9CHLR</name>
<dbReference type="Proteomes" id="UP000597444">
    <property type="component" value="Unassembled WGS sequence"/>
</dbReference>
<gene>
    <name evidence="1" type="ORF">KSF_038600</name>
</gene>